<feature type="region of interest" description="Disordered" evidence="1">
    <location>
        <begin position="92"/>
        <end position="121"/>
    </location>
</feature>
<dbReference type="EMBL" id="PDUG01000003">
    <property type="protein sequence ID" value="PIC38031.1"/>
    <property type="molecule type" value="Genomic_DNA"/>
</dbReference>
<evidence type="ECO:0000313" key="2">
    <source>
        <dbReference type="EMBL" id="PIC38031.1"/>
    </source>
</evidence>
<protein>
    <submittedName>
        <fullName evidence="2">Uncharacterized protein</fullName>
    </submittedName>
</protein>
<comment type="caution">
    <text evidence="2">The sequence shown here is derived from an EMBL/GenBank/DDBJ whole genome shotgun (WGS) entry which is preliminary data.</text>
</comment>
<sequence>MASNVQYEILSLVEGEKNNKVVSILENKYKSPAKRVTLNERFGVLEKGYMLHATEPTEAKNAADVYLFVHEKNLISKKEFIQNYLAKNPIVVPSEENVEEDKENASSRKTTTPAVSKKETTSEDYVRDIAKSILKAI</sequence>
<gene>
    <name evidence="2" type="primary">Cni-C35D10.13</name>
    <name evidence="2" type="synonym">Cnig_chr_III.g10175</name>
    <name evidence="2" type="ORF">B9Z55_010175</name>
</gene>
<evidence type="ECO:0000256" key="1">
    <source>
        <dbReference type="SAM" id="MobiDB-lite"/>
    </source>
</evidence>
<name>A0A2G5UFA2_9PELO</name>
<dbReference type="OrthoDB" id="5794265at2759"/>
<dbReference type="AlphaFoldDB" id="A0A2G5UFA2"/>
<proteinExistence type="predicted"/>
<dbReference type="Proteomes" id="UP000230233">
    <property type="component" value="Chromosome III"/>
</dbReference>
<accession>A0A2G5UFA2</accession>
<organism evidence="2 3">
    <name type="scientific">Caenorhabditis nigoni</name>
    <dbReference type="NCBI Taxonomy" id="1611254"/>
    <lineage>
        <taxon>Eukaryota</taxon>
        <taxon>Metazoa</taxon>
        <taxon>Ecdysozoa</taxon>
        <taxon>Nematoda</taxon>
        <taxon>Chromadorea</taxon>
        <taxon>Rhabditida</taxon>
        <taxon>Rhabditina</taxon>
        <taxon>Rhabditomorpha</taxon>
        <taxon>Rhabditoidea</taxon>
        <taxon>Rhabditidae</taxon>
        <taxon>Peloderinae</taxon>
        <taxon>Caenorhabditis</taxon>
    </lineage>
</organism>
<evidence type="ECO:0000313" key="3">
    <source>
        <dbReference type="Proteomes" id="UP000230233"/>
    </source>
</evidence>
<dbReference type="STRING" id="1611254.A0A2G5UFA2"/>
<keyword evidence="3" id="KW-1185">Reference proteome</keyword>
<reference evidence="3" key="1">
    <citation type="submission" date="2017-10" db="EMBL/GenBank/DDBJ databases">
        <title>Rapid genome shrinkage in a self-fertile nematode reveals novel sperm competition proteins.</title>
        <authorList>
            <person name="Yin D."/>
            <person name="Schwarz E.M."/>
            <person name="Thomas C.G."/>
            <person name="Felde R.L."/>
            <person name="Korf I.F."/>
            <person name="Cutter A.D."/>
            <person name="Schartner C.M."/>
            <person name="Ralston E.J."/>
            <person name="Meyer B.J."/>
            <person name="Haag E.S."/>
        </authorList>
    </citation>
    <scope>NUCLEOTIDE SEQUENCE [LARGE SCALE GENOMIC DNA]</scope>
    <source>
        <strain evidence="3">JU1422</strain>
    </source>
</reference>